<dbReference type="NCBIfam" id="NF003676">
    <property type="entry name" value="PRK05303.1"/>
    <property type="match status" value="1"/>
</dbReference>
<evidence type="ECO:0000256" key="1">
    <source>
        <dbReference type="ARBA" id="ARBA00002591"/>
    </source>
</evidence>
<reference evidence="6" key="1">
    <citation type="submission" date="2019-12" db="EMBL/GenBank/DDBJ databases">
        <authorList>
            <person name="zhang j."/>
            <person name="sun C.M."/>
        </authorList>
    </citation>
    <scope>NUCLEOTIDE SEQUENCE</scope>
    <source>
        <strain evidence="6">NS-1</strain>
    </source>
</reference>
<dbReference type="GO" id="GO:0030288">
    <property type="term" value="C:outer membrane-bounded periplasmic space"/>
    <property type="evidence" value="ECO:0007669"/>
    <property type="project" value="InterPro"/>
</dbReference>
<comment type="similarity">
    <text evidence="5">Belongs to the FlgI family.</text>
</comment>
<keyword evidence="6" id="KW-0966">Cell projection</keyword>
<dbReference type="AlphaFoldDB" id="A0A8A7KBP4"/>
<protein>
    <recommendedName>
        <fullName evidence="5">Flagellar P-ring protein</fullName>
    </recommendedName>
    <alternativeName>
        <fullName evidence="5">Basal body P-ring protein</fullName>
    </alternativeName>
</protein>
<dbReference type="EMBL" id="CP046640">
    <property type="protein sequence ID" value="QTL96988.1"/>
    <property type="molecule type" value="Genomic_DNA"/>
</dbReference>
<keyword evidence="7" id="KW-1185">Reference proteome</keyword>
<gene>
    <name evidence="5 6" type="primary">flgI</name>
    <name evidence="6" type="ORF">GM661_02840</name>
</gene>
<organism evidence="6 7">
    <name type="scientific">Iocasia fonsfrigidae</name>
    <dbReference type="NCBI Taxonomy" id="2682810"/>
    <lineage>
        <taxon>Bacteria</taxon>
        <taxon>Bacillati</taxon>
        <taxon>Bacillota</taxon>
        <taxon>Clostridia</taxon>
        <taxon>Halanaerobiales</taxon>
        <taxon>Halanaerobiaceae</taxon>
        <taxon>Iocasia</taxon>
    </lineage>
</organism>
<dbReference type="Pfam" id="PF02119">
    <property type="entry name" value="FlgI"/>
    <property type="match status" value="1"/>
</dbReference>
<evidence type="ECO:0000313" key="6">
    <source>
        <dbReference type="EMBL" id="QTL96988.1"/>
    </source>
</evidence>
<comment type="subunit">
    <text evidence="5">The basal body constitutes a major portion of the flagellar organelle and consists of four rings (L,P,S, and M) mounted on a central rod.</text>
</comment>
<evidence type="ECO:0000256" key="3">
    <source>
        <dbReference type="ARBA" id="ARBA00022729"/>
    </source>
</evidence>
<evidence type="ECO:0000256" key="5">
    <source>
        <dbReference type="HAMAP-Rule" id="MF_00416"/>
    </source>
</evidence>
<dbReference type="PRINTS" id="PR01010">
    <property type="entry name" value="FLGPRINGFLGI"/>
</dbReference>
<dbReference type="PANTHER" id="PTHR30381">
    <property type="entry name" value="FLAGELLAR P-RING PERIPLASMIC PROTEIN FLGI"/>
    <property type="match status" value="1"/>
</dbReference>
<dbReference type="RefSeq" id="WP_230868654.1">
    <property type="nucleotide sequence ID" value="NZ_CP046640.1"/>
</dbReference>
<dbReference type="HAMAP" id="MF_00416">
    <property type="entry name" value="FlgI"/>
    <property type="match status" value="1"/>
</dbReference>
<name>A0A8A7KBP4_9FIRM</name>
<dbReference type="PANTHER" id="PTHR30381:SF0">
    <property type="entry name" value="FLAGELLAR P-RING PROTEIN"/>
    <property type="match status" value="1"/>
</dbReference>
<dbReference type="InterPro" id="IPR001782">
    <property type="entry name" value="Flag_FlgI"/>
</dbReference>
<accession>A0A8A7KBP4</accession>
<dbReference type="GO" id="GO:0071973">
    <property type="term" value="P:bacterial-type flagellum-dependent cell motility"/>
    <property type="evidence" value="ECO:0007669"/>
    <property type="project" value="InterPro"/>
</dbReference>
<evidence type="ECO:0000256" key="2">
    <source>
        <dbReference type="ARBA" id="ARBA00004117"/>
    </source>
</evidence>
<dbReference type="GO" id="GO:0005198">
    <property type="term" value="F:structural molecule activity"/>
    <property type="evidence" value="ECO:0007669"/>
    <property type="project" value="InterPro"/>
</dbReference>
<keyword evidence="4 5" id="KW-0975">Bacterial flagellum</keyword>
<keyword evidence="6" id="KW-0282">Flagellum</keyword>
<evidence type="ECO:0000313" key="7">
    <source>
        <dbReference type="Proteomes" id="UP000665020"/>
    </source>
</evidence>
<dbReference type="KEGG" id="ifn:GM661_02840"/>
<keyword evidence="6" id="KW-0969">Cilium</keyword>
<dbReference type="Proteomes" id="UP000665020">
    <property type="component" value="Chromosome"/>
</dbReference>
<comment type="subcellular location">
    <subcellularLocation>
        <location evidence="2 5">Bacterial flagellum basal body</location>
    </subcellularLocation>
</comment>
<comment type="function">
    <text evidence="1 5">Assembles around the rod to form the L-ring and probably protects the motor/basal body from shearing forces during rotation.</text>
</comment>
<keyword evidence="3" id="KW-0732">Signal</keyword>
<proteinExistence type="inferred from homology"/>
<sequence length="377" mass="39822">MRPKVIFLVLVIIVSIVYPLGAASYLDPVVNIGDITRIKGIRDNQLIGNGIVIGLAGSGDSRRSQATIQMVANMLGNLGLDIDADEIQSGNLAAVIVTAKLPAFTHAGDTIDVTINSLGDADSLQGGTLLMTPLKAATGDIYAVAQGPVSIGGFNEQAGGGNRVRQNHPTVGRIPNGAIVERELPIELDNSQLSFLLDTPNFETADFIAKAINNNFQYLYGSMPVADAVDAGQIQVQVPAKYKNNLVSFITAINNLQVRSSMDAKVVINERTGTIVMGHKVRISTISVAHGNLTVTVSTNEEVSQPYPFSEGETTVTTDTDIQVKEEGGHLVVLPAQGTVQDLVTSLNTIGASPRDIIAILQQIKAAGALHAELELI</sequence>
<dbReference type="GO" id="GO:0009428">
    <property type="term" value="C:bacterial-type flagellum basal body, distal rod, P ring"/>
    <property type="evidence" value="ECO:0007669"/>
    <property type="project" value="InterPro"/>
</dbReference>
<evidence type="ECO:0000256" key="4">
    <source>
        <dbReference type="ARBA" id="ARBA00023143"/>
    </source>
</evidence>